<evidence type="ECO:0000256" key="3">
    <source>
        <dbReference type="ARBA" id="ARBA00023004"/>
    </source>
</evidence>
<dbReference type="GO" id="GO:0010436">
    <property type="term" value="F:carotenoid dioxygenase activity"/>
    <property type="evidence" value="ECO:0007669"/>
    <property type="project" value="TreeGrafter"/>
</dbReference>
<keyword evidence="2 4" id="KW-0479">Metal-binding</keyword>
<evidence type="ECO:0000256" key="1">
    <source>
        <dbReference type="ARBA" id="ARBA00006787"/>
    </source>
</evidence>
<sequence length="633" mass="69620">FISLNIMKLTKTTATTPIMWSRPYGVCTTLRPTTKQSATAAVHVAQSTTITTTSENDGPTEVRDASGRLLRRGPITEEDIRDYNTLFSSLLKEYAYVVDDSWVTGTIPPEMYGTYYRNGPGLQVDNPRYQRHTLDGDGMVLSLAFRDGRAYFRNRFVRTDGFVKEQAAGRPLFRNAFTRGAADGSPVFNPFDLSFKNVANTGVLLWAGKLYALWEGGLPHVMDPRSLETLGETRMGGALRGSTFGGHYKVIEEADGSRRLVGFSTASGFGGSSITFYEFAEDGSLLHEVVHPLQGVSLAFIHDITVSEHYYIFVLSAMDFDAAKFATSYLLSQCSVAECLAFNPSKPSRVVLVPRPGRPSGRVLQPKVLETTPCFAFHLSNAFEVERDPQPGKQLQRRAAPLVVVDTVAWQEVSFSNSQYTYGPEYYWGRSRSHLVRVVCDPDAGTATSHQLMRRSAEFCVNDPRVNSRQHRITWVCCDMVDNAKAFGNLQAIARLDIDPRVTLRGGAGTDVLSSPQGVSEGVSLDVWYPGDRCFPGEPMFVPRPGSSREGDGWLLVVVHNAATQKAEVNILDAQDLSSGPLATIRLPHRLPSGLHGSWCSEFMGPEDEPVVEVGAGLAATPRWQELGTIRAL</sequence>
<dbReference type="GO" id="GO:0016121">
    <property type="term" value="P:carotene catabolic process"/>
    <property type="evidence" value="ECO:0007669"/>
    <property type="project" value="TreeGrafter"/>
</dbReference>
<evidence type="ECO:0000313" key="5">
    <source>
        <dbReference type="EMBL" id="GIM10606.1"/>
    </source>
</evidence>
<comment type="caution">
    <text evidence="5">The sequence shown here is derived from an EMBL/GenBank/DDBJ whole genome shotgun (WGS) entry which is preliminary data.</text>
</comment>
<dbReference type="Proteomes" id="UP000722791">
    <property type="component" value="Unassembled WGS sequence"/>
</dbReference>
<comment type="cofactor">
    <cofactor evidence="4">
        <name>Fe(2+)</name>
        <dbReference type="ChEBI" id="CHEBI:29033"/>
    </cofactor>
    <text evidence="4">Binds 1 Fe(2+) ion per subunit.</text>
</comment>
<dbReference type="GO" id="GO:0046872">
    <property type="term" value="F:metal ion binding"/>
    <property type="evidence" value="ECO:0007669"/>
    <property type="project" value="UniProtKB-KW"/>
</dbReference>
<dbReference type="Pfam" id="PF03055">
    <property type="entry name" value="RPE65"/>
    <property type="match status" value="1"/>
</dbReference>
<feature type="non-terminal residue" evidence="5">
    <location>
        <position position="633"/>
    </location>
</feature>
<dbReference type="PANTHER" id="PTHR10543:SF138">
    <property type="entry name" value="CAROTENOID OXYGENASE"/>
    <property type="match status" value="1"/>
</dbReference>
<feature type="binding site" evidence="4">
    <location>
        <position position="378"/>
    </location>
    <ligand>
        <name>Fe cation</name>
        <dbReference type="ChEBI" id="CHEBI:24875"/>
        <note>catalytic</note>
    </ligand>
</feature>
<accession>A0A8J4LV40</accession>
<dbReference type="InterPro" id="IPR004294">
    <property type="entry name" value="Carotenoid_Oase"/>
</dbReference>
<feature type="binding site" evidence="4">
    <location>
        <position position="302"/>
    </location>
    <ligand>
        <name>Fe cation</name>
        <dbReference type="ChEBI" id="CHEBI:24875"/>
        <note>catalytic</note>
    </ligand>
</feature>
<protein>
    <submittedName>
        <fullName evidence="5">Uncharacterized protein</fullName>
    </submittedName>
</protein>
<proteinExistence type="inferred from homology"/>
<organism evidence="5 6">
    <name type="scientific">Volvox reticuliferus</name>
    <dbReference type="NCBI Taxonomy" id="1737510"/>
    <lineage>
        <taxon>Eukaryota</taxon>
        <taxon>Viridiplantae</taxon>
        <taxon>Chlorophyta</taxon>
        <taxon>core chlorophytes</taxon>
        <taxon>Chlorophyceae</taxon>
        <taxon>CS clade</taxon>
        <taxon>Chlamydomonadales</taxon>
        <taxon>Volvocaceae</taxon>
        <taxon>Volvox</taxon>
    </lineage>
</organism>
<evidence type="ECO:0000313" key="6">
    <source>
        <dbReference type="Proteomes" id="UP000722791"/>
    </source>
</evidence>
<feature type="binding site" evidence="4">
    <location>
        <position position="596"/>
    </location>
    <ligand>
        <name>Fe cation</name>
        <dbReference type="ChEBI" id="CHEBI:24875"/>
        <note>catalytic</note>
    </ligand>
</feature>
<gene>
    <name evidence="5" type="ORF">Vretimale_14233</name>
</gene>
<reference evidence="5" key="1">
    <citation type="journal article" date="2021" name="Proc. Natl. Acad. Sci. U.S.A.">
        <title>Three genomes in the algal genus Volvox reveal the fate of a haploid sex-determining region after a transition to homothallism.</title>
        <authorList>
            <person name="Yamamoto K."/>
            <person name="Hamaji T."/>
            <person name="Kawai-Toyooka H."/>
            <person name="Matsuzaki R."/>
            <person name="Takahashi F."/>
            <person name="Nishimura Y."/>
            <person name="Kawachi M."/>
            <person name="Noguchi H."/>
            <person name="Minakuchi Y."/>
            <person name="Umen J.G."/>
            <person name="Toyoda A."/>
            <person name="Nozaki H."/>
        </authorList>
    </citation>
    <scope>NUCLEOTIDE SEQUENCE</scope>
    <source>
        <strain evidence="5">NIES-3785</strain>
    </source>
</reference>
<evidence type="ECO:0000256" key="2">
    <source>
        <dbReference type="ARBA" id="ARBA00022723"/>
    </source>
</evidence>
<dbReference type="PANTHER" id="PTHR10543">
    <property type="entry name" value="BETA-CAROTENE DIOXYGENASE"/>
    <property type="match status" value="1"/>
</dbReference>
<dbReference type="AlphaFoldDB" id="A0A8J4LV40"/>
<feature type="binding site" evidence="4">
    <location>
        <position position="247"/>
    </location>
    <ligand>
        <name>Fe cation</name>
        <dbReference type="ChEBI" id="CHEBI:24875"/>
        <note>catalytic</note>
    </ligand>
</feature>
<dbReference type="EMBL" id="BNCQ01000035">
    <property type="protein sequence ID" value="GIM10606.1"/>
    <property type="molecule type" value="Genomic_DNA"/>
</dbReference>
<name>A0A8J4LV40_9CHLO</name>
<keyword evidence="3 4" id="KW-0408">Iron</keyword>
<evidence type="ECO:0000256" key="4">
    <source>
        <dbReference type="PIRSR" id="PIRSR604294-1"/>
    </source>
</evidence>
<comment type="similarity">
    <text evidence="1">Belongs to the carotenoid oxygenase family.</text>
</comment>